<evidence type="ECO:0000256" key="2">
    <source>
        <dbReference type="ARBA" id="ARBA00022729"/>
    </source>
</evidence>
<feature type="region of interest" description="Disordered" evidence="6">
    <location>
        <begin position="33"/>
        <end position="53"/>
    </location>
</feature>
<dbReference type="Proteomes" id="UP001589619">
    <property type="component" value="Unassembled WGS sequence"/>
</dbReference>
<evidence type="ECO:0000256" key="6">
    <source>
        <dbReference type="SAM" id="MobiDB-lite"/>
    </source>
</evidence>
<evidence type="ECO:0000313" key="8">
    <source>
        <dbReference type="EMBL" id="MFB9756091.1"/>
    </source>
</evidence>
<feature type="signal peptide" evidence="7">
    <location>
        <begin position="1"/>
        <end position="30"/>
    </location>
</feature>
<dbReference type="InterPro" id="IPR006059">
    <property type="entry name" value="SBP"/>
</dbReference>
<evidence type="ECO:0000256" key="4">
    <source>
        <dbReference type="ARBA" id="ARBA00023139"/>
    </source>
</evidence>
<keyword evidence="4" id="KW-0564">Palmitate</keyword>
<dbReference type="Gene3D" id="3.40.190.10">
    <property type="entry name" value="Periplasmic binding protein-like II"/>
    <property type="match status" value="1"/>
</dbReference>
<feature type="compositionally biased region" description="Gly residues" evidence="6">
    <location>
        <begin position="33"/>
        <end position="43"/>
    </location>
</feature>
<proteinExistence type="predicted"/>
<dbReference type="PANTHER" id="PTHR43649:SF33">
    <property type="entry name" value="POLYGALACTURONAN_RHAMNOGALACTURONAN-BINDING PROTEIN YTCQ"/>
    <property type="match status" value="1"/>
</dbReference>
<name>A0ABV5W696_9BACL</name>
<dbReference type="SUPFAM" id="SSF53850">
    <property type="entry name" value="Periplasmic binding protein-like II"/>
    <property type="match status" value="1"/>
</dbReference>
<dbReference type="RefSeq" id="WP_344913284.1">
    <property type="nucleotide sequence ID" value="NZ_BAAAYO010000012.1"/>
</dbReference>
<accession>A0ABV5W696</accession>
<keyword evidence="1" id="KW-1003">Cell membrane</keyword>
<sequence length="451" mass="50562">MNMFNDFTRSRAAWCLPVLIGAAVCTSACSGGADSGTGAGGNKGVTAGTTDDRPKQPIELTVYAAGVSPEEFDSRFRDVLKAKFPHITIQYRTNTKGNSLEELVSAGMVPDLIRTDIPTLKSSYLDLELGYDLTELIKANRYDMSRFDPSFTQEMADAGRTGAIYGLPVPPYFPTVLYYNKTLFDKFGVPYPRDGMTWDEVYETAKKMSRSEGGTVYRGFSANFNSILRDNPFSLPVLDPITDKLADLETWKKIFNNYKRFYDLPNNTVEKTMNEENNVFGKGNVAMQANQHNIYLIIPPEINWDIVSQPMMADAPKRTGQRGPAYWSITRQSRHKEEAFRVIMEMLTDEVQLEDAKKGIPTTLVKKEIRDALGQGHPVYGSKNMKAISYNEPSAPTPKRKPELTDINGGSQTSVLYQQFIPFAQGKKDVNTALRDVEESLKKLLEQEKNK</sequence>
<keyword evidence="5" id="KW-0449">Lipoprotein</keyword>
<evidence type="ECO:0000256" key="3">
    <source>
        <dbReference type="ARBA" id="ARBA00023136"/>
    </source>
</evidence>
<evidence type="ECO:0000256" key="5">
    <source>
        <dbReference type="ARBA" id="ARBA00023288"/>
    </source>
</evidence>
<dbReference type="Pfam" id="PF01547">
    <property type="entry name" value="SBP_bac_1"/>
    <property type="match status" value="1"/>
</dbReference>
<keyword evidence="2 7" id="KW-0732">Signal</keyword>
<protein>
    <submittedName>
        <fullName evidence="8">ABC transporter substrate-binding protein</fullName>
    </submittedName>
</protein>
<keyword evidence="9" id="KW-1185">Reference proteome</keyword>
<evidence type="ECO:0000256" key="1">
    <source>
        <dbReference type="ARBA" id="ARBA00022475"/>
    </source>
</evidence>
<comment type="caution">
    <text evidence="8">The sequence shown here is derived from an EMBL/GenBank/DDBJ whole genome shotgun (WGS) entry which is preliminary data.</text>
</comment>
<dbReference type="InterPro" id="IPR050490">
    <property type="entry name" value="Bact_solute-bd_prot1"/>
</dbReference>
<keyword evidence="3" id="KW-0472">Membrane</keyword>
<dbReference type="EMBL" id="JBHMAG010000020">
    <property type="protein sequence ID" value="MFB9756091.1"/>
    <property type="molecule type" value="Genomic_DNA"/>
</dbReference>
<dbReference type="PANTHER" id="PTHR43649">
    <property type="entry name" value="ARABINOSE-BINDING PROTEIN-RELATED"/>
    <property type="match status" value="1"/>
</dbReference>
<organism evidence="8 9">
    <name type="scientific">Paenibacillus hodogayensis</name>
    <dbReference type="NCBI Taxonomy" id="279208"/>
    <lineage>
        <taxon>Bacteria</taxon>
        <taxon>Bacillati</taxon>
        <taxon>Bacillota</taxon>
        <taxon>Bacilli</taxon>
        <taxon>Bacillales</taxon>
        <taxon>Paenibacillaceae</taxon>
        <taxon>Paenibacillus</taxon>
    </lineage>
</organism>
<evidence type="ECO:0000313" key="9">
    <source>
        <dbReference type="Proteomes" id="UP001589619"/>
    </source>
</evidence>
<reference evidence="8 9" key="1">
    <citation type="submission" date="2024-09" db="EMBL/GenBank/DDBJ databases">
        <authorList>
            <person name="Sun Q."/>
            <person name="Mori K."/>
        </authorList>
    </citation>
    <scope>NUCLEOTIDE SEQUENCE [LARGE SCALE GENOMIC DNA]</scope>
    <source>
        <strain evidence="8 9">JCM 12520</strain>
    </source>
</reference>
<gene>
    <name evidence="8" type="ORF">ACFFNY_31325</name>
</gene>
<feature type="chain" id="PRO_5045296955" evidence="7">
    <location>
        <begin position="31"/>
        <end position="451"/>
    </location>
</feature>
<evidence type="ECO:0000256" key="7">
    <source>
        <dbReference type="SAM" id="SignalP"/>
    </source>
</evidence>